<organism evidence="2 3">
    <name type="scientific">Marinagarivorans cellulosilyticus</name>
    <dbReference type="NCBI Taxonomy" id="2721545"/>
    <lineage>
        <taxon>Bacteria</taxon>
        <taxon>Pseudomonadati</taxon>
        <taxon>Pseudomonadota</taxon>
        <taxon>Gammaproteobacteria</taxon>
        <taxon>Cellvibrionales</taxon>
        <taxon>Cellvibrionaceae</taxon>
        <taxon>Marinagarivorans</taxon>
    </lineage>
</organism>
<accession>A0AAN1WGF7</accession>
<dbReference type="EMBL" id="AP023086">
    <property type="protein sequence ID" value="BCD97124.1"/>
    <property type="molecule type" value="Genomic_DNA"/>
</dbReference>
<protein>
    <submittedName>
        <fullName evidence="2">Uncharacterized protein</fullName>
    </submittedName>
</protein>
<evidence type="ECO:0000313" key="2">
    <source>
        <dbReference type="EMBL" id="BCD97124.1"/>
    </source>
</evidence>
<feature type="signal peptide" evidence="1">
    <location>
        <begin position="1"/>
        <end position="21"/>
    </location>
</feature>
<sequence length="116" mass="12687">MFVKTLGVATALMLSASLAMACPGKEGKCKDGQCKLKKNDIATILNLEGERAEQVRAVQSKHKAEIKALREGQKAKVTALRENHKGELSALLSAEELAKVEAVMAERHKHHHKADY</sequence>
<evidence type="ECO:0000256" key="1">
    <source>
        <dbReference type="SAM" id="SignalP"/>
    </source>
</evidence>
<gene>
    <name evidence="2" type="ORF">MARGE09_P1324</name>
</gene>
<reference evidence="2 3" key="1">
    <citation type="journal article" date="2022" name="IScience">
        <title>An ultrasensitive nanofiber-based assay for enzymatic hydrolysis and deep-sea microbial degradation of cellulose.</title>
        <authorList>
            <person name="Tsudome M."/>
            <person name="Tachioka M."/>
            <person name="Miyazaki M."/>
            <person name="Uchimura K."/>
            <person name="Tsuda M."/>
            <person name="Takaki Y."/>
            <person name="Deguchi S."/>
        </authorList>
    </citation>
    <scope>NUCLEOTIDE SEQUENCE [LARGE SCALE GENOMIC DNA]</scope>
    <source>
        <strain evidence="2 3">GE09</strain>
    </source>
</reference>
<evidence type="ECO:0000313" key="3">
    <source>
        <dbReference type="Proteomes" id="UP001320119"/>
    </source>
</evidence>
<dbReference type="RefSeq" id="WP_236986599.1">
    <property type="nucleotide sequence ID" value="NZ_AP023086.1"/>
</dbReference>
<dbReference type="AlphaFoldDB" id="A0AAN1WGF7"/>
<feature type="chain" id="PRO_5042849592" evidence="1">
    <location>
        <begin position="22"/>
        <end position="116"/>
    </location>
</feature>
<dbReference type="PROSITE" id="PS51257">
    <property type="entry name" value="PROKAR_LIPOPROTEIN"/>
    <property type="match status" value="1"/>
</dbReference>
<dbReference type="KEGG" id="marq:MARGE09_P1324"/>
<name>A0AAN1WGF7_9GAMM</name>
<keyword evidence="3" id="KW-1185">Reference proteome</keyword>
<dbReference type="Proteomes" id="UP001320119">
    <property type="component" value="Chromosome"/>
</dbReference>
<proteinExistence type="predicted"/>
<keyword evidence="1" id="KW-0732">Signal</keyword>